<proteinExistence type="predicted"/>
<dbReference type="InterPro" id="IPR001810">
    <property type="entry name" value="F-box_dom"/>
</dbReference>
<dbReference type="Gene3D" id="1.20.1280.50">
    <property type="match status" value="1"/>
</dbReference>
<gene>
    <name evidence="2" type="ORF">FA13DRAFT_1809834</name>
</gene>
<comment type="caution">
    <text evidence="2">The sequence shown here is derived from an EMBL/GenBank/DDBJ whole genome shotgun (WGS) entry which is preliminary data.</text>
</comment>
<dbReference type="SUPFAM" id="SSF81383">
    <property type="entry name" value="F-box domain"/>
    <property type="match status" value="1"/>
</dbReference>
<feature type="domain" description="F-box" evidence="1">
    <location>
        <begin position="51"/>
        <end position="85"/>
    </location>
</feature>
<evidence type="ECO:0000259" key="1">
    <source>
        <dbReference type="Pfam" id="PF00646"/>
    </source>
</evidence>
<evidence type="ECO:0000313" key="2">
    <source>
        <dbReference type="EMBL" id="TEB37281.1"/>
    </source>
</evidence>
<dbReference type="AlphaFoldDB" id="A0A4Y7TTH3"/>
<evidence type="ECO:0000313" key="3">
    <source>
        <dbReference type="Proteomes" id="UP000298030"/>
    </source>
</evidence>
<dbReference type="InterPro" id="IPR036047">
    <property type="entry name" value="F-box-like_dom_sf"/>
</dbReference>
<dbReference type="Pfam" id="PF00646">
    <property type="entry name" value="F-box"/>
    <property type="match status" value="1"/>
</dbReference>
<protein>
    <recommendedName>
        <fullName evidence="1">F-box domain-containing protein</fullName>
    </recommendedName>
</protein>
<dbReference type="OrthoDB" id="2948607at2759"/>
<name>A0A4Y7TTH3_COPMI</name>
<organism evidence="2 3">
    <name type="scientific">Coprinellus micaceus</name>
    <name type="common">Glistening ink-cap mushroom</name>
    <name type="synonym">Coprinus micaceus</name>
    <dbReference type="NCBI Taxonomy" id="71717"/>
    <lineage>
        <taxon>Eukaryota</taxon>
        <taxon>Fungi</taxon>
        <taxon>Dikarya</taxon>
        <taxon>Basidiomycota</taxon>
        <taxon>Agaricomycotina</taxon>
        <taxon>Agaricomycetes</taxon>
        <taxon>Agaricomycetidae</taxon>
        <taxon>Agaricales</taxon>
        <taxon>Agaricineae</taxon>
        <taxon>Psathyrellaceae</taxon>
        <taxon>Coprinellus</taxon>
    </lineage>
</organism>
<sequence length="626" mass="70437">MASRSIRPSDSAFSAHRSLSSWSLASYPPSIFRIFDEARLPPQAPWKPNTLEELSEELILLILSQLPGISLLSCACTSRTMNRLAVECLLASHGISDAATGVCRVVLTDRVSKEIPDALTALLHSVHIKNIRYLEIRYMSYFSSHSLGKPLRRTHRLLSRIESVASVTLHFPAHFGGEDGSTAEKYLRKTVLLFEEVLNEIVFKSCKRLYLHGSRNLLENMYRFRTDEATSFTHSRKIFLQHFVGARDYFDRRKEKKILDPIVQDDLRYARTTITGSRIFARCSQSALTRTKLAHINMNTVDFLRPPFSQWLFTMLRSSPITSMSFDFHTSPRLRSRSQEHEFMLIRLAAVLPHLQSLHVTGLVDSSLQPFAKFTNKFPHLTNLVVESPKHEMSFATFASVTPPSTGPEMHVSPTSFTFAPVLRQIDGPVHLITWFFRVACQQRSPESSDPVNRVRMALPPMFPSLLAVCIDFYCVRGVRFDLSILADAIRAIQQSLEPSSDSRTSLRRSNTAIEVHLKFDQKFSGLQLSWSKGHTLSPDIIALNDDLAALGGIGKVFLVLPGSRDDIIEGRFNAKIFGVLAIFSGLRYLRLLSAGSRVEVPTILSGSHLGLFTARNPGLKRVEVQ</sequence>
<dbReference type="Proteomes" id="UP000298030">
    <property type="component" value="Unassembled WGS sequence"/>
</dbReference>
<dbReference type="EMBL" id="QPFP01000004">
    <property type="protein sequence ID" value="TEB37281.1"/>
    <property type="molecule type" value="Genomic_DNA"/>
</dbReference>
<accession>A0A4Y7TTH3</accession>
<keyword evidence="3" id="KW-1185">Reference proteome</keyword>
<reference evidence="2 3" key="1">
    <citation type="journal article" date="2019" name="Nat. Ecol. Evol.">
        <title>Megaphylogeny resolves global patterns of mushroom evolution.</title>
        <authorList>
            <person name="Varga T."/>
            <person name="Krizsan K."/>
            <person name="Foldi C."/>
            <person name="Dima B."/>
            <person name="Sanchez-Garcia M."/>
            <person name="Sanchez-Ramirez S."/>
            <person name="Szollosi G.J."/>
            <person name="Szarkandi J.G."/>
            <person name="Papp V."/>
            <person name="Albert L."/>
            <person name="Andreopoulos W."/>
            <person name="Angelini C."/>
            <person name="Antonin V."/>
            <person name="Barry K.W."/>
            <person name="Bougher N.L."/>
            <person name="Buchanan P."/>
            <person name="Buyck B."/>
            <person name="Bense V."/>
            <person name="Catcheside P."/>
            <person name="Chovatia M."/>
            <person name="Cooper J."/>
            <person name="Damon W."/>
            <person name="Desjardin D."/>
            <person name="Finy P."/>
            <person name="Geml J."/>
            <person name="Haridas S."/>
            <person name="Hughes K."/>
            <person name="Justo A."/>
            <person name="Karasinski D."/>
            <person name="Kautmanova I."/>
            <person name="Kiss B."/>
            <person name="Kocsube S."/>
            <person name="Kotiranta H."/>
            <person name="LaButti K.M."/>
            <person name="Lechner B.E."/>
            <person name="Liimatainen K."/>
            <person name="Lipzen A."/>
            <person name="Lukacs Z."/>
            <person name="Mihaltcheva S."/>
            <person name="Morgado L.N."/>
            <person name="Niskanen T."/>
            <person name="Noordeloos M.E."/>
            <person name="Ohm R.A."/>
            <person name="Ortiz-Santana B."/>
            <person name="Ovrebo C."/>
            <person name="Racz N."/>
            <person name="Riley R."/>
            <person name="Savchenko A."/>
            <person name="Shiryaev A."/>
            <person name="Soop K."/>
            <person name="Spirin V."/>
            <person name="Szebenyi C."/>
            <person name="Tomsovsky M."/>
            <person name="Tulloss R.E."/>
            <person name="Uehling J."/>
            <person name="Grigoriev I.V."/>
            <person name="Vagvolgyi C."/>
            <person name="Papp T."/>
            <person name="Martin F.M."/>
            <person name="Miettinen O."/>
            <person name="Hibbett D.S."/>
            <person name="Nagy L.G."/>
        </authorList>
    </citation>
    <scope>NUCLEOTIDE SEQUENCE [LARGE SCALE GENOMIC DNA]</scope>
    <source>
        <strain evidence="2 3">FP101781</strain>
    </source>
</reference>